<dbReference type="PROSITE" id="PS50920">
    <property type="entry name" value="SOLCAR"/>
    <property type="match status" value="3"/>
</dbReference>
<feature type="repeat" description="Solcar" evidence="10">
    <location>
        <begin position="124"/>
        <end position="208"/>
    </location>
</feature>
<dbReference type="GeneID" id="98150703"/>
<dbReference type="InterPro" id="IPR018108">
    <property type="entry name" value="MCP_transmembrane"/>
</dbReference>
<dbReference type="InterPro" id="IPR023395">
    <property type="entry name" value="MCP_dom_sf"/>
</dbReference>
<dbReference type="Pfam" id="PF00153">
    <property type="entry name" value="Mito_carr"/>
    <property type="match status" value="3"/>
</dbReference>
<keyword evidence="9 10" id="KW-0472">Membrane</keyword>
<feature type="repeat" description="Solcar" evidence="10">
    <location>
        <begin position="26"/>
        <end position="111"/>
    </location>
</feature>
<evidence type="ECO:0000256" key="8">
    <source>
        <dbReference type="ARBA" id="ARBA00023128"/>
    </source>
</evidence>
<feature type="repeat" description="Solcar" evidence="10">
    <location>
        <begin position="222"/>
        <end position="307"/>
    </location>
</feature>
<evidence type="ECO:0000256" key="5">
    <source>
        <dbReference type="ARBA" id="ARBA00022737"/>
    </source>
</evidence>
<dbReference type="PANTHER" id="PTHR45671:SF12">
    <property type="entry name" value="MITOCHONDRIAL PHOSPHATE CARRIER PROTEIN"/>
    <property type="match status" value="1"/>
</dbReference>
<dbReference type="SUPFAM" id="SSF103506">
    <property type="entry name" value="Mitochondrial carrier"/>
    <property type="match status" value="1"/>
</dbReference>
<dbReference type="EMBL" id="JBFXLQ010000002">
    <property type="protein sequence ID" value="KAL2871915.1"/>
    <property type="molecule type" value="Genomic_DNA"/>
</dbReference>
<evidence type="ECO:0000256" key="2">
    <source>
        <dbReference type="ARBA" id="ARBA00006375"/>
    </source>
</evidence>
<comment type="caution">
    <text evidence="12">The sequence shown here is derived from an EMBL/GenBank/DDBJ whole genome shotgun (WGS) entry which is preliminary data.</text>
</comment>
<dbReference type="InterPro" id="IPR044677">
    <property type="entry name" value="SLC25A3/Pic2/Mir1-like"/>
</dbReference>
<keyword evidence="7" id="KW-1133">Transmembrane helix</keyword>
<evidence type="ECO:0000256" key="9">
    <source>
        <dbReference type="ARBA" id="ARBA00023136"/>
    </source>
</evidence>
<evidence type="ECO:0000256" key="3">
    <source>
        <dbReference type="ARBA" id="ARBA00022448"/>
    </source>
</evidence>
<keyword evidence="3 11" id="KW-0813">Transport</keyword>
<evidence type="ECO:0000313" key="13">
    <source>
        <dbReference type="Proteomes" id="UP001610432"/>
    </source>
</evidence>
<protein>
    <submittedName>
        <fullName evidence="12">Mitochondrial carrier domain-containing protein</fullName>
    </submittedName>
</protein>
<dbReference type="RefSeq" id="XP_070890894.1">
    <property type="nucleotide sequence ID" value="XM_071035631.1"/>
</dbReference>
<keyword evidence="4 10" id="KW-0812">Transmembrane</keyword>
<sequence length="320" mass="33448">MAASAPVASKVEAPTTPAAPQLSGLQLYSRFAFAGAVCCSVTHGALTPVDVVKTRIQLDPATYNRGMIGGFRQVIANEGAGALLTGFGPTAAGYFLQGAFKFGGYEFFKQQWINQLGLETASNNRTAIYLASSAAAEFFADIALCPLEATRIRLVSQPEFASGLMSGFSKILRNEGVGAFYSGFGPILFKQVPYTMAKFVAFEKFSEAIYGVLDKNTLSDGAKTGVNLGSGLLAGFAAAIVSQPADTMLSKINKTQGLPGESTTSRLVKIAKELGLRGSFSGIGARLFMIGTITAGQFAIYGDIKRVLGATGGVEIAPSK</sequence>
<evidence type="ECO:0000256" key="10">
    <source>
        <dbReference type="PROSITE-ProRule" id="PRU00282"/>
    </source>
</evidence>
<organism evidence="12 13">
    <name type="scientific">Aspergillus lucknowensis</name>
    <dbReference type="NCBI Taxonomy" id="176173"/>
    <lineage>
        <taxon>Eukaryota</taxon>
        <taxon>Fungi</taxon>
        <taxon>Dikarya</taxon>
        <taxon>Ascomycota</taxon>
        <taxon>Pezizomycotina</taxon>
        <taxon>Eurotiomycetes</taxon>
        <taxon>Eurotiomycetidae</taxon>
        <taxon>Eurotiales</taxon>
        <taxon>Aspergillaceae</taxon>
        <taxon>Aspergillus</taxon>
        <taxon>Aspergillus subgen. Nidulantes</taxon>
    </lineage>
</organism>
<evidence type="ECO:0000256" key="11">
    <source>
        <dbReference type="RuleBase" id="RU000488"/>
    </source>
</evidence>
<gene>
    <name evidence="12" type="ORF">BJX67DRAFT_92313</name>
</gene>
<evidence type="ECO:0000256" key="7">
    <source>
        <dbReference type="ARBA" id="ARBA00022989"/>
    </source>
</evidence>
<keyword evidence="6" id="KW-0999">Mitochondrion inner membrane</keyword>
<keyword evidence="13" id="KW-1185">Reference proteome</keyword>
<dbReference type="PANTHER" id="PTHR45671">
    <property type="entry name" value="SOLUTE CARRIER FAMILY 25 (MITOCHONDRIAL CARRIER PHOSPHATE CARRIER), MEMBER 3, LIKE-RELATED-RELATED"/>
    <property type="match status" value="1"/>
</dbReference>
<comment type="subcellular location">
    <subcellularLocation>
        <location evidence="1">Mitochondrion inner membrane</location>
        <topology evidence="1">Multi-pass membrane protein</topology>
    </subcellularLocation>
</comment>
<keyword evidence="8" id="KW-0496">Mitochondrion</keyword>
<evidence type="ECO:0000256" key="6">
    <source>
        <dbReference type="ARBA" id="ARBA00022792"/>
    </source>
</evidence>
<dbReference type="Proteomes" id="UP001610432">
    <property type="component" value="Unassembled WGS sequence"/>
</dbReference>
<accession>A0ABR4M5P4</accession>
<keyword evidence="5" id="KW-0677">Repeat</keyword>
<dbReference type="Gene3D" id="1.50.40.10">
    <property type="entry name" value="Mitochondrial carrier domain"/>
    <property type="match status" value="1"/>
</dbReference>
<evidence type="ECO:0000256" key="4">
    <source>
        <dbReference type="ARBA" id="ARBA00022692"/>
    </source>
</evidence>
<name>A0ABR4M5P4_9EURO</name>
<comment type="similarity">
    <text evidence="2 11">Belongs to the mitochondrial carrier (TC 2.A.29) family.</text>
</comment>
<evidence type="ECO:0000313" key="12">
    <source>
        <dbReference type="EMBL" id="KAL2871915.1"/>
    </source>
</evidence>
<proteinExistence type="inferred from homology"/>
<evidence type="ECO:0000256" key="1">
    <source>
        <dbReference type="ARBA" id="ARBA00004448"/>
    </source>
</evidence>
<reference evidence="12 13" key="1">
    <citation type="submission" date="2024-07" db="EMBL/GenBank/DDBJ databases">
        <title>Section-level genome sequencing and comparative genomics of Aspergillus sections Usti and Cavernicolus.</title>
        <authorList>
            <consortium name="Lawrence Berkeley National Laboratory"/>
            <person name="Nybo J.L."/>
            <person name="Vesth T.C."/>
            <person name="Theobald S."/>
            <person name="Frisvad J.C."/>
            <person name="Larsen T.O."/>
            <person name="Kjaerboelling I."/>
            <person name="Rothschild-Mancinelli K."/>
            <person name="Lyhne E.K."/>
            <person name="Kogle M.E."/>
            <person name="Barry K."/>
            <person name="Clum A."/>
            <person name="Na H."/>
            <person name="Ledsgaard L."/>
            <person name="Lin J."/>
            <person name="Lipzen A."/>
            <person name="Kuo A."/>
            <person name="Riley R."/>
            <person name="Mondo S."/>
            <person name="Labutti K."/>
            <person name="Haridas S."/>
            <person name="Pangalinan J."/>
            <person name="Salamov A.A."/>
            <person name="Simmons B.A."/>
            <person name="Magnuson J.K."/>
            <person name="Chen J."/>
            <person name="Drula E."/>
            <person name="Henrissat B."/>
            <person name="Wiebenga A."/>
            <person name="Lubbers R.J."/>
            <person name="Gomes A.C."/>
            <person name="Macurrencykelacurrency M.R."/>
            <person name="Stajich J."/>
            <person name="Grigoriev I.V."/>
            <person name="Mortensen U.H."/>
            <person name="De Vries R.P."/>
            <person name="Baker S.E."/>
            <person name="Andersen M.R."/>
        </authorList>
    </citation>
    <scope>NUCLEOTIDE SEQUENCE [LARGE SCALE GENOMIC DNA]</scope>
    <source>
        <strain evidence="12 13">CBS 449.75</strain>
    </source>
</reference>